<organism evidence="1 2">
    <name type="scientific">Halarcobacter ebronensis</name>
    <dbReference type="NCBI Taxonomy" id="1462615"/>
    <lineage>
        <taxon>Bacteria</taxon>
        <taxon>Pseudomonadati</taxon>
        <taxon>Campylobacterota</taxon>
        <taxon>Epsilonproteobacteria</taxon>
        <taxon>Campylobacterales</taxon>
        <taxon>Arcobacteraceae</taxon>
        <taxon>Halarcobacter</taxon>
    </lineage>
</organism>
<dbReference type="AlphaFoldDB" id="A0A4Q0YBG1"/>
<evidence type="ECO:0000313" key="1">
    <source>
        <dbReference type="EMBL" id="RXJ67670.1"/>
    </source>
</evidence>
<proteinExistence type="predicted"/>
<gene>
    <name evidence="1" type="ORF">CRV08_09880</name>
</gene>
<dbReference type="EMBL" id="PDKJ01000008">
    <property type="protein sequence ID" value="RXJ67670.1"/>
    <property type="molecule type" value="Genomic_DNA"/>
</dbReference>
<dbReference type="Proteomes" id="UP000290172">
    <property type="component" value="Unassembled WGS sequence"/>
</dbReference>
<protein>
    <submittedName>
        <fullName evidence="1">Uncharacterized protein</fullName>
    </submittedName>
</protein>
<comment type="caution">
    <text evidence="1">The sequence shown here is derived from an EMBL/GenBank/DDBJ whole genome shotgun (WGS) entry which is preliminary data.</text>
</comment>
<sequence length="197" mass="23260">MENYLQKLNDLEKRTESLIKELGIKFNAKRLFSFATLYLLDFEDSKSFKIVASENFKDMNSKVVINTAIGEATKYEKKTTKHQIFLLGNRKLQKLSKEDAIEYLAKGIELIGLYKQYRATREAFQAEFESKFAINIAANNLYVVEKNVEDREKSEYIKYRRALENDAEYKEWSYTLFKLETEDEKLKELKNIELSNK</sequence>
<evidence type="ECO:0000313" key="2">
    <source>
        <dbReference type="Proteomes" id="UP000290172"/>
    </source>
</evidence>
<dbReference type="RefSeq" id="WP_128981621.1">
    <property type="nucleotide sequence ID" value="NZ_PDKJ01000008.1"/>
</dbReference>
<reference evidence="1 2" key="1">
    <citation type="submission" date="2017-10" db="EMBL/GenBank/DDBJ databases">
        <title>Genomics of the genus Arcobacter.</title>
        <authorList>
            <person name="Perez-Cataluna A."/>
            <person name="Figueras M.J."/>
        </authorList>
    </citation>
    <scope>NUCLEOTIDE SEQUENCE [LARGE SCALE GENOMIC DNA]</scope>
    <source>
        <strain evidence="1 2">CECT 8993</strain>
    </source>
</reference>
<name>A0A4Q0YBG1_9BACT</name>
<accession>A0A4Q0YBG1</accession>